<dbReference type="Pfam" id="PF01520">
    <property type="entry name" value="Amidase_3"/>
    <property type="match status" value="1"/>
</dbReference>
<feature type="domain" description="MurNAc-LAA" evidence="5">
    <location>
        <begin position="94"/>
        <end position="252"/>
    </location>
</feature>
<dbReference type="eggNOG" id="COG0860">
    <property type="taxonomic scope" value="Bacteria"/>
</dbReference>
<dbReference type="CDD" id="cd02696">
    <property type="entry name" value="MurNAc-LAA"/>
    <property type="match status" value="1"/>
</dbReference>
<dbReference type="RefSeq" id="WP_012573450.1">
    <property type="nucleotide sequence ID" value="NC_011565.1"/>
</dbReference>
<dbReference type="FunFam" id="3.40.630.40:FF:000005">
    <property type="entry name" value="N-acetylmuramoyl-L-alanine amidase (AmiA)"/>
    <property type="match status" value="1"/>
</dbReference>
<accession>B6YR67</accession>
<evidence type="ECO:0000313" key="6">
    <source>
        <dbReference type="EMBL" id="BAG83689.1"/>
    </source>
</evidence>
<evidence type="ECO:0000259" key="5">
    <source>
        <dbReference type="SMART" id="SM00646"/>
    </source>
</evidence>
<protein>
    <recommendedName>
        <fullName evidence="2">N-acetylmuramoyl-L-alanine amidase</fullName>
        <ecNumber evidence="2">3.5.1.28</ecNumber>
    </recommendedName>
</protein>
<gene>
    <name evidence="6" type="ordered locus">CFPG_426</name>
</gene>
<dbReference type="OrthoDB" id="9806267at2"/>
<organism evidence="6 7">
    <name type="scientific">Azobacteroides pseudotrichonymphae genomovar. CFP2</name>
    <dbReference type="NCBI Taxonomy" id="511995"/>
    <lineage>
        <taxon>Bacteria</taxon>
        <taxon>Pseudomonadati</taxon>
        <taxon>Bacteroidota</taxon>
        <taxon>Bacteroidia</taxon>
        <taxon>Bacteroidales</taxon>
        <taxon>Candidatus Azobacteroides</taxon>
    </lineage>
</organism>
<evidence type="ECO:0000256" key="3">
    <source>
        <dbReference type="ARBA" id="ARBA00022801"/>
    </source>
</evidence>
<keyword evidence="3" id="KW-0378">Hydrolase</keyword>
<evidence type="ECO:0000256" key="2">
    <source>
        <dbReference type="ARBA" id="ARBA00011901"/>
    </source>
</evidence>
<dbReference type="EMBL" id="AP010656">
    <property type="protein sequence ID" value="BAG83689.1"/>
    <property type="molecule type" value="Genomic_DNA"/>
</dbReference>
<dbReference type="InterPro" id="IPR002508">
    <property type="entry name" value="MurNAc-LAA_cat"/>
</dbReference>
<dbReference type="PANTHER" id="PTHR30404:SF0">
    <property type="entry name" value="N-ACETYLMURAMOYL-L-ALANINE AMIDASE AMIC"/>
    <property type="match status" value="1"/>
</dbReference>
<dbReference type="PANTHER" id="PTHR30404">
    <property type="entry name" value="N-ACETYLMURAMOYL-L-ALANINE AMIDASE"/>
    <property type="match status" value="1"/>
</dbReference>
<comment type="catalytic activity">
    <reaction evidence="1">
        <text>Hydrolyzes the link between N-acetylmuramoyl residues and L-amino acid residues in certain cell-wall glycopeptides.</text>
        <dbReference type="EC" id="3.5.1.28"/>
    </reaction>
</comment>
<evidence type="ECO:0000313" key="7">
    <source>
        <dbReference type="Proteomes" id="UP000000723"/>
    </source>
</evidence>
<evidence type="ECO:0000256" key="1">
    <source>
        <dbReference type="ARBA" id="ARBA00001561"/>
    </source>
</evidence>
<dbReference type="SUPFAM" id="SSF53187">
    <property type="entry name" value="Zn-dependent exopeptidases"/>
    <property type="match status" value="1"/>
</dbReference>
<dbReference type="InterPro" id="IPR050695">
    <property type="entry name" value="N-acetylmuramoyl_amidase_3"/>
</dbReference>
<feature type="chain" id="PRO_5002850069" description="N-acetylmuramoyl-L-alanine amidase" evidence="4">
    <location>
        <begin position="25"/>
        <end position="263"/>
    </location>
</feature>
<name>B6YR67_AZOPC</name>
<evidence type="ECO:0000256" key="4">
    <source>
        <dbReference type="SAM" id="SignalP"/>
    </source>
</evidence>
<dbReference type="Gene3D" id="3.40.630.40">
    <property type="entry name" value="Zn-dependent exopeptidases"/>
    <property type="match status" value="1"/>
</dbReference>
<dbReference type="GO" id="GO:0009253">
    <property type="term" value="P:peptidoglycan catabolic process"/>
    <property type="evidence" value="ECO:0007669"/>
    <property type="project" value="InterPro"/>
</dbReference>
<dbReference type="STRING" id="511995.CFPG_426"/>
<keyword evidence="7" id="KW-1185">Reference proteome</keyword>
<reference evidence="7" key="1">
    <citation type="journal article" date="2008" name="Science">
        <title>Genome of an endosymbiont coupling N2 fixation to cellulolysis within RT protist cells in termite gut.</title>
        <authorList>
            <person name="Hongoh Y."/>
            <person name="Sharma V.K."/>
            <person name="Prakash T."/>
            <person name="Noda S."/>
            <person name="Toh H."/>
            <person name="Taylor T.D."/>
            <person name="Kudo T."/>
            <person name="Sakaki Y."/>
            <person name="Toyoda A."/>
            <person name="Hattori M."/>
            <person name="Ohkuma M."/>
        </authorList>
    </citation>
    <scope>NUCLEOTIDE SEQUENCE [LARGE SCALE GENOMIC DNA]</scope>
</reference>
<dbReference type="KEGG" id="aps:CFPG_426"/>
<proteinExistence type="predicted"/>
<dbReference type="GO" id="GO:0008745">
    <property type="term" value="F:N-acetylmuramoyl-L-alanine amidase activity"/>
    <property type="evidence" value="ECO:0007669"/>
    <property type="project" value="UniProtKB-EC"/>
</dbReference>
<dbReference type="AlphaFoldDB" id="B6YR67"/>
<dbReference type="GO" id="GO:0030288">
    <property type="term" value="C:outer membrane-bounded periplasmic space"/>
    <property type="evidence" value="ECO:0007669"/>
    <property type="project" value="TreeGrafter"/>
</dbReference>
<keyword evidence="4" id="KW-0732">Signal</keyword>
<dbReference type="Proteomes" id="UP000000723">
    <property type="component" value="Chromosome"/>
</dbReference>
<sequence>MSSKQSLCIVFLFFTFSMATLSFAAKKESFILVIDAGHGGKDPGAISKGKGSKEKDITLAVALLTGKYITAEHENVKVIYTRDKDESVDLWKRAEIANKSKANLFISIHTNASTNTNVHGSEVYAFGVSRTKENLEIAKRENSVIYYESNYRERYEGFDPNVSESYIIFEFMQNKFVYQSLDFALSVQSELKSCVPWPERGIKQAEYLVLRKTSMPRILIELDFITNPEAEMYLLSEDGQKRYARAICNAFTKHKISYYDHKK</sequence>
<feature type="signal peptide" evidence="4">
    <location>
        <begin position="1"/>
        <end position="24"/>
    </location>
</feature>
<dbReference type="EC" id="3.5.1.28" evidence="2"/>
<dbReference type="HOGENOM" id="CLU_014322_4_0_10"/>
<dbReference type="SMART" id="SM00646">
    <property type="entry name" value="Ami_3"/>
    <property type="match status" value="1"/>
</dbReference>